<accession>A0A0L0V7E9</accession>
<comment type="caution">
    <text evidence="2">The sequence shown here is derived from an EMBL/GenBank/DDBJ whole genome shotgun (WGS) entry which is preliminary data.</text>
</comment>
<protein>
    <submittedName>
        <fullName evidence="2">Uncharacterized protein</fullName>
    </submittedName>
</protein>
<feature type="region of interest" description="Disordered" evidence="1">
    <location>
        <begin position="1"/>
        <end position="28"/>
    </location>
</feature>
<evidence type="ECO:0000313" key="2">
    <source>
        <dbReference type="EMBL" id="KNE95207.1"/>
    </source>
</evidence>
<reference evidence="3" key="1">
    <citation type="submission" date="2014-03" db="EMBL/GenBank/DDBJ databases">
        <title>The Genome Sequence of Puccinia striiformis f. sp. tritici PST-78.</title>
        <authorList>
            <consortium name="The Broad Institute Genome Sequencing Platform"/>
            <person name="Cuomo C."/>
            <person name="Hulbert S."/>
            <person name="Chen X."/>
            <person name="Walker B."/>
            <person name="Young S.K."/>
            <person name="Zeng Q."/>
            <person name="Gargeya S."/>
            <person name="Fitzgerald M."/>
            <person name="Haas B."/>
            <person name="Abouelleil A."/>
            <person name="Alvarado L."/>
            <person name="Arachchi H.M."/>
            <person name="Berlin A.M."/>
            <person name="Chapman S.B."/>
            <person name="Goldberg J."/>
            <person name="Griggs A."/>
            <person name="Gujja S."/>
            <person name="Hansen M."/>
            <person name="Howarth C."/>
            <person name="Imamovic A."/>
            <person name="Larimer J."/>
            <person name="McCowan C."/>
            <person name="Montmayeur A."/>
            <person name="Murphy C."/>
            <person name="Neiman D."/>
            <person name="Pearson M."/>
            <person name="Priest M."/>
            <person name="Roberts A."/>
            <person name="Saif S."/>
            <person name="Shea T."/>
            <person name="Sisk P."/>
            <person name="Sykes S."/>
            <person name="Wortman J."/>
            <person name="Nusbaum C."/>
            <person name="Birren B."/>
        </authorList>
    </citation>
    <scope>NUCLEOTIDE SEQUENCE [LARGE SCALE GENOMIC DNA]</scope>
    <source>
        <strain evidence="3">race PST-78</strain>
    </source>
</reference>
<dbReference type="EMBL" id="AJIL01000101">
    <property type="protein sequence ID" value="KNE95207.1"/>
    <property type="molecule type" value="Genomic_DNA"/>
</dbReference>
<name>A0A0L0V7E9_9BASI</name>
<keyword evidence="3" id="KW-1185">Reference proteome</keyword>
<evidence type="ECO:0000256" key="1">
    <source>
        <dbReference type="SAM" id="MobiDB-lite"/>
    </source>
</evidence>
<organism evidence="2 3">
    <name type="scientific">Puccinia striiformis f. sp. tritici PST-78</name>
    <dbReference type="NCBI Taxonomy" id="1165861"/>
    <lineage>
        <taxon>Eukaryota</taxon>
        <taxon>Fungi</taxon>
        <taxon>Dikarya</taxon>
        <taxon>Basidiomycota</taxon>
        <taxon>Pucciniomycotina</taxon>
        <taxon>Pucciniomycetes</taxon>
        <taxon>Pucciniales</taxon>
        <taxon>Pucciniaceae</taxon>
        <taxon>Puccinia</taxon>
    </lineage>
</organism>
<dbReference type="AlphaFoldDB" id="A0A0L0V7E9"/>
<dbReference type="Proteomes" id="UP000054564">
    <property type="component" value="Unassembled WGS sequence"/>
</dbReference>
<evidence type="ECO:0000313" key="3">
    <source>
        <dbReference type="Proteomes" id="UP000054564"/>
    </source>
</evidence>
<sequence>MIFEPIAADPDGGFGAGSHRRLRRSPNMDASEGFLRAYANQVSDIVNRPQPTRHRLDCPMQRPPDVTSTQCDMYCAGHGGFKVATVDAMSPPACPTKGTRQSIDMRPSDKSVDSILALAPLHQPPFTSSRF</sequence>
<gene>
    <name evidence="2" type="ORF">PSTG_11472</name>
</gene>
<proteinExistence type="predicted"/>